<dbReference type="AlphaFoldDB" id="A0A0L0FZ56"/>
<sequence>MQLTTLEFLKVQEHVALWNKADVAIAPAVYVKCLAALREDPFGAYTLGKIHYFEYLLAVVENLNKAPSQYMDESIRELLAASLVSETSGIEKMYSAILHSRGLKGTEYAKSLARLNAINGPDSAFGKDATKALQKSGFEQLSNVLKARLKTEKELIGGLESR</sequence>
<dbReference type="GeneID" id="25906274"/>
<reference evidence="1 2" key="1">
    <citation type="submission" date="2011-02" db="EMBL/GenBank/DDBJ databases">
        <title>The Genome Sequence of Sphaeroforma arctica JP610.</title>
        <authorList>
            <consortium name="The Broad Institute Genome Sequencing Platform"/>
            <person name="Russ C."/>
            <person name="Cuomo C."/>
            <person name="Young S.K."/>
            <person name="Zeng Q."/>
            <person name="Gargeya S."/>
            <person name="Alvarado L."/>
            <person name="Berlin A."/>
            <person name="Chapman S.B."/>
            <person name="Chen Z."/>
            <person name="Freedman E."/>
            <person name="Gellesch M."/>
            <person name="Goldberg J."/>
            <person name="Griggs A."/>
            <person name="Gujja S."/>
            <person name="Heilman E."/>
            <person name="Heiman D."/>
            <person name="Howarth C."/>
            <person name="Mehta T."/>
            <person name="Neiman D."/>
            <person name="Pearson M."/>
            <person name="Roberts A."/>
            <person name="Saif S."/>
            <person name="Shea T."/>
            <person name="Shenoy N."/>
            <person name="Sisk P."/>
            <person name="Stolte C."/>
            <person name="Sykes S."/>
            <person name="White J."/>
            <person name="Yandava C."/>
            <person name="Burger G."/>
            <person name="Gray M.W."/>
            <person name="Holland P.W.H."/>
            <person name="King N."/>
            <person name="Lang F.B.F."/>
            <person name="Roger A.J."/>
            <person name="Ruiz-Trillo I."/>
            <person name="Haas B."/>
            <person name="Nusbaum C."/>
            <person name="Birren B."/>
        </authorList>
    </citation>
    <scope>NUCLEOTIDE SEQUENCE [LARGE SCALE GENOMIC DNA]</scope>
    <source>
        <strain evidence="1 2">JP610</strain>
    </source>
</reference>
<name>A0A0L0FZ56_9EUKA</name>
<dbReference type="RefSeq" id="XP_014155821.1">
    <property type="nucleotide sequence ID" value="XM_014300346.1"/>
</dbReference>
<dbReference type="EMBL" id="KQ241979">
    <property type="protein sequence ID" value="KNC81919.1"/>
    <property type="molecule type" value="Genomic_DNA"/>
</dbReference>
<proteinExistence type="predicted"/>
<gene>
    <name evidence="1" type="ORF">SARC_05770</name>
</gene>
<dbReference type="Proteomes" id="UP000054560">
    <property type="component" value="Unassembled WGS sequence"/>
</dbReference>
<evidence type="ECO:0000313" key="1">
    <source>
        <dbReference type="EMBL" id="KNC81919.1"/>
    </source>
</evidence>
<protein>
    <submittedName>
        <fullName evidence="1">Uncharacterized protein</fullName>
    </submittedName>
</protein>
<evidence type="ECO:0000313" key="2">
    <source>
        <dbReference type="Proteomes" id="UP000054560"/>
    </source>
</evidence>
<accession>A0A0L0FZ56</accession>
<organism evidence="1 2">
    <name type="scientific">Sphaeroforma arctica JP610</name>
    <dbReference type="NCBI Taxonomy" id="667725"/>
    <lineage>
        <taxon>Eukaryota</taxon>
        <taxon>Ichthyosporea</taxon>
        <taxon>Ichthyophonida</taxon>
        <taxon>Sphaeroforma</taxon>
    </lineage>
</organism>
<keyword evidence="2" id="KW-1185">Reference proteome</keyword>